<dbReference type="InterPro" id="IPR036291">
    <property type="entry name" value="NAD(P)-bd_dom_sf"/>
</dbReference>
<name>A0A1F5ACZ7_9BACT</name>
<dbReference type="GO" id="GO:0006813">
    <property type="term" value="P:potassium ion transport"/>
    <property type="evidence" value="ECO:0007669"/>
    <property type="project" value="InterPro"/>
</dbReference>
<dbReference type="PANTHER" id="PTHR43833:SF7">
    <property type="entry name" value="KTR SYSTEM POTASSIUM UPTAKE PROTEIN C"/>
    <property type="match status" value="1"/>
</dbReference>
<dbReference type="Gene3D" id="3.30.70.1450">
    <property type="entry name" value="Regulator of K+ conductance, C-terminal domain"/>
    <property type="match status" value="1"/>
</dbReference>
<comment type="caution">
    <text evidence="3">The sequence shown here is derived from an EMBL/GenBank/DDBJ whole genome shotgun (WGS) entry which is preliminary data.</text>
</comment>
<protein>
    <submittedName>
        <fullName evidence="3">Potassium uptake system protein</fullName>
    </submittedName>
</protein>
<sequence>MKQFIVLGLGRFGSAVATTLVELGHEVLGVDINEEIVDILKDKITQVVQADITEEKVLKELGVKNFDAAIVGIATDLETSILVAMMLKEMGVKYIIAKAQNNLHAKVLKKIGVDKVVFPERDMGARIAQRLITPNIKDYIELEPDYNVIEIEALPEFADKTLSELDLRNKYGINVLAIKRDDVLNISPLAKDLIKKGDFLIVIGETKKITELAGKVNH</sequence>
<reference evidence="3 4" key="1">
    <citation type="journal article" date="2016" name="Nat. Commun.">
        <title>Thousands of microbial genomes shed light on interconnected biogeochemical processes in an aquifer system.</title>
        <authorList>
            <person name="Anantharaman K."/>
            <person name="Brown C.T."/>
            <person name="Hug L.A."/>
            <person name="Sharon I."/>
            <person name="Castelle C.J."/>
            <person name="Probst A.J."/>
            <person name="Thomas B.C."/>
            <person name="Singh A."/>
            <person name="Wilkins M.J."/>
            <person name="Karaoz U."/>
            <person name="Brodie E.L."/>
            <person name="Williams K.H."/>
            <person name="Hubbard S.S."/>
            <person name="Banfield J.F."/>
        </authorList>
    </citation>
    <scope>NUCLEOTIDE SEQUENCE [LARGE SCALE GENOMIC DNA]</scope>
</reference>
<proteinExistence type="predicted"/>
<accession>A0A1F5ACZ7</accession>
<dbReference type="Pfam" id="PF02080">
    <property type="entry name" value="TrkA_C"/>
    <property type="match status" value="1"/>
</dbReference>
<dbReference type="GO" id="GO:0008324">
    <property type="term" value="F:monoatomic cation transmembrane transporter activity"/>
    <property type="evidence" value="ECO:0007669"/>
    <property type="project" value="InterPro"/>
</dbReference>
<evidence type="ECO:0000259" key="1">
    <source>
        <dbReference type="PROSITE" id="PS51201"/>
    </source>
</evidence>
<dbReference type="Proteomes" id="UP000177701">
    <property type="component" value="Unassembled WGS sequence"/>
</dbReference>
<dbReference type="InterPro" id="IPR036721">
    <property type="entry name" value="RCK_C_sf"/>
</dbReference>
<dbReference type="PROSITE" id="PS51202">
    <property type="entry name" value="RCK_C"/>
    <property type="match status" value="1"/>
</dbReference>
<dbReference type="InterPro" id="IPR006037">
    <property type="entry name" value="RCK_C"/>
</dbReference>
<dbReference type="PROSITE" id="PS51201">
    <property type="entry name" value="RCK_N"/>
    <property type="match status" value="1"/>
</dbReference>
<dbReference type="Gene3D" id="3.40.50.720">
    <property type="entry name" value="NAD(P)-binding Rossmann-like Domain"/>
    <property type="match status" value="1"/>
</dbReference>
<dbReference type="SUPFAM" id="SSF51735">
    <property type="entry name" value="NAD(P)-binding Rossmann-fold domains"/>
    <property type="match status" value="1"/>
</dbReference>
<dbReference type="EMBL" id="MEYH01000035">
    <property type="protein sequence ID" value="OGD16382.1"/>
    <property type="molecule type" value="Genomic_DNA"/>
</dbReference>
<evidence type="ECO:0000259" key="2">
    <source>
        <dbReference type="PROSITE" id="PS51202"/>
    </source>
</evidence>
<feature type="domain" description="RCK C-terminal" evidence="2">
    <location>
        <begin position="134"/>
        <end position="218"/>
    </location>
</feature>
<gene>
    <name evidence="3" type="ORF">A2V47_02735</name>
</gene>
<dbReference type="InterPro" id="IPR003148">
    <property type="entry name" value="RCK_N"/>
</dbReference>
<evidence type="ECO:0000313" key="3">
    <source>
        <dbReference type="EMBL" id="OGD16382.1"/>
    </source>
</evidence>
<dbReference type="PANTHER" id="PTHR43833">
    <property type="entry name" value="POTASSIUM CHANNEL PROTEIN 2-RELATED-RELATED"/>
    <property type="match status" value="1"/>
</dbReference>
<dbReference type="AlphaFoldDB" id="A0A1F5ACZ7"/>
<organism evidence="3 4">
    <name type="scientific">Candidatus Sediminicultor quintus</name>
    <dbReference type="NCBI Taxonomy" id="1797291"/>
    <lineage>
        <taxon>Bacteria</taxon>
        <taxon>Pseudomonadati</taxon>
        <taxon>Atribacterota</taxon>
        <taxon>Candidatus Phoenicimicrobiia</taxon>
        <taxon>Candidatus Pheonicimicrobiales</taxon>
        <taxon>Candidatus Phoenicimicrobiaceae</taxon>
        <taxon>Candidatus Sediminicultor</taxon>
    </lineage>
</organism>
<dbReference type="InterPro" id="IPR050721">
    <property type="entry name" value="Trk_Ktr_HKT_K-transport"/>
</dbReference>
<dbReference type="SUPFAM" id="SSF116726">
    <property type="entry name" value="TrkA C-terminal domain-like"/>
    <property type="match status" value="1"/>
</dbReference>
<dbReference type="Pfam" id="PF02254">
    <property type="entry name" value="TrkA_N"/>
    <property type="match status" value="1"/>
</dbReference>
<dbReference type="STRING" id="1797291.A2V47_02735"/>
<feature type="domain" description="RCK N-terminal" evidence="1">
    <location>
        <begin position="1"/>
        <end position="117"/>
    </location>
</feature>
<evidence type="ECO:0000313" key="4">
    <source>
        <dbReference type="Proteomes" id="UP000177701"/>
    </source>
</evidence>